<organism evidence="14 15">
    <name type="scientific">Evtepia gabavorous</name>
    <dbReference type="NCBI Taxonomy" id="2211183"/>
    <lineage>
        <taxon>Bacteria</taxon>
        <taxon>Bacillati</taxon>
        <taxon>Bacillota</taxon>
        <taxon>Clostridia</taxon>
        <taxon>Eubacteriales</taxon>
        <taxon>Evtepia</taxon>
    </lineage>
</organism>
<evidence type="ECO:0000256" key="8">
    <source>
        <dbReference type="ARBA" id="ARBA00022840"/>
    </source>
</evidence>
<keyword evidence="10" id="KW-0443">Lipid metabolism</keyword>
<dbReference type="GO" id="GO:0005886">
    <property type="term" value="C:plasma membrane"/>
    <property type="evidence" value="ECO:0007669"/>
    <property type="project" value="TreeGrafter"/>
</dbReference>
<dbReference type="InterPro" id="IPR017438">
    <property type="entry name" value="ATP-NAD_kinase_N"/>
</dbReference>
<dbReference type="Pfam" id="PF19279">
    <property type="entry name" value="YegS_C"/>
    <property type="match status" value="1"/>
</dbReference>
<feature type="domain" description="DAGKc" evidence="13">
    <location>
        <begin position="1"/>
        <end position="131"/>
    </location>
</feature>
<evidence type="ECO:0000256" key="7">
    <source>
        <dbReference type="ARBA" id="ARBA00022777"/>
    </source>
</evidence>
<gene>
    <name evidence="14" type="ORF">DV520_09680</name>
</gene>
<evidence type="ECO:0000256" key="10">
    <source>
        <dbReference type="ARBA" id="ARBA00023098"/>
    </source>
</evidence>
<keyword evidence="8" id="KW-0067">ATP-binding</keyword>
<dbReference type="CDD" id="cd06464">
    <property type="entry name" value="ACD_sHsps-like"/>
    <property type="match status" value="1"/>
</dbReference>
<dbReference type="PROSITE" id="PS50146">
    <property type="entry name" value="DAGK"/>
    <property type="match status" value="1"/>
</dbReference>
<dbReference type="Gene3D" id="3.40.50.10330">
    <property type="entry name" value="Probable inorganic polyphosphate/atp-NAD kinase, domain 1"/>
    <property type="match status" value="1"/>
</dbReference>
<dbReference type="Proteomes" id="UP000260649">
    <property type="component" value="Unassembled WGS sequence"/>
</dbReference>
<name>A0A3E2B1T0_9FIRM</name>
<dbReference type="EMBL" id="QQRQ01000019">
    <property type="protein sequence ID" value="RFT06003.1"/>
    <property type="molecule type" value="Genomic_DNA"/>
</dbReference>
<dbReference type="Pfam" id="PF00781">
    <property type="entry name" value="DAGK_cat"/>
    <property type="match status" value="1"/>
</dbReference>
<dbReference type="InterPro" id="IPR045540">
    <property type="entry name" value="YegS/DAGK_C"/>
</dbReference>
<evidence type="ECO:0000313" key="15">
    <source>
        <dbReference type="Proteomes" id="UP000260649"/>
    </source>
</evidence>
<dbReference type="InterPro" id="IPR050187">
    <property type="entry name" value="Lipid_Phosphate_FormReg"/>
</dbReference>
<keyword evidence="15" id="KW-1185">Reference proteome</keyword>
<dbReference type="PANTHER" id="PTHR12358:SF106">
    <property type="entry name" value="LIPID KINASE YEGS"/>
    <property type="match status" value="1"/>
</dbReference>
<dbReference type="GO" id="GO:0005524">
    <property type="term" value="F:ATP binding"/>
    <property type="evidence" value="ECO:0007669"/>
    <property type="project" value="UniProtKB-KW"/>
</dbReference>
<dbReference type="PANTHER" id="PTHR12358">
    <property type="entry name" value="SPHINGOSINE KINASE"/>
    <property type="match status" value="1"/>
</dbReference>
<dbReference type="Gene3D" id="2.60.200.40">
    <property type="match status" value="1"/>
</dbReference>
<evidence type="ECO:0000256" key="3">
    <source>
        <dbReference type="ARBA" id="ARBA00022516"/>
    </source>
</evidence>
<dbReference type="InterPro" id="IPR016064">
    <property type="entry name" value="NAD/diacylglycerol_kinase_sf"/>
</dbReference>
<accession>A0A3E2B1T0</accession>
<dbReference type="RefSeq" id="WP_021920418.1">
    <property type="nucleotide sequence ID" value="NZ_CAKXKJ010000011.1"/>
</dbReference>
<dbReference type="GeneID" id="97996003"/>
<comment type="cofactor">
    <cofactor evidence="1">
        <name>Mg(2+)</name>
        <dbReference type="ChEBI" id="CHEBI:18420"/>
    </cofactor>
</comment>
<keyword evidence="6" id="KW-0547">Nucleotide-binding</keyword>
<dbReference type="NCBIfam" id="TIGR00147">
    <property type="entry name" value="YegS/Rv2252/BmrU family lipid kinase"/>
    <property type="match status" value="1"/>
</dbReference>
<evidence type="ECO:0000256" key="2">
    <source>
        <dbReference type="ARBA" id="ARBA00005983"/>
    </source>
</evidence>
<proteinExistence type="inferred from homology"/>
<dbReference type="AlphaFoldDB" id="A0A3E2B1T0"/>
<evidence type="ECO:0000256" key="6">
    <source>
        <dbReference type="ARBA" id="ARBA00022741"/>
    </source>
</evidence>
<reference evidence="14 15" key="1">
    <citation type="submission" date="2018-07" db="EMBL/GenBank/DDBJ databases">
        <title>GABA Modulating Bacteria of the Human Gut Microbiota.</title>
        <authorList>
            <person name="Strandwitz P."/>
            <person name="Kim K.H."/>
            <person name="Terekhova D."/>
            <person name="Liu J.K."/>
            <person name="Sharma A."/>
            <person name="Levering J."/>
            <person name="Mcdonald D."/>
            <person name="Dietrich D."/>
            <person name="Ramadhar T.R."/>
            <person name="Lekbua A."/>
            <person name="Mroue N."/>
            <person name="Liston C."/>
            <person name="Stewart E.J."/>
            <person name="Dubin M.J."/>
            <person name="Zengler K."/>
            <person name="Knight R."/>
            <person name="Gilbert J.A."/>
            <person name="Clardy J."/>
            <person name="Lewis K."/>
        </authorList>
    </citation>
    <scope>NUCLEOTIDE SEQUENCE [LARGE SCALE GENOMIC DNA]</scope>
    <source>
        <strain evidence="14 15">KLE1738</strain>
    </source>
</reference>
<sequence>MKHVLFIYNRHAGKNKTWANLSDMINTMTEQDCLITAYPTQYRGDAGDAIVRWSSAFDQIVVAGGDGTLSEAIAGATRLPEPPVIGYIPVGTTNDFSKNLDLPLDKLTELAATAVTGVPHTHDLGRFNGRSFLYVAAFGAFTEIAYSTPQKAKNLLGYNAYILEVVKNLASIKPYHIKVEWEDQVLEGDYLYGMVSNTTSVGRFRNFPPGNPDLSDGLLEVTLISPIRDVKDMEEFSRALLMTDPSILNSMMTTFSTAKVKITAAAELLWTLDGEAGGAHQTVEIEAIPHAYTIIHGK</sequence>
<comment type="similarity">
    <text evidence="2">Belongs to the diacylglycerol/lipid kinase family.</text>
</comment>
<evidence type="ECO:0000256" key="1">
    <source>
        <dbReference type="ARBA" id="ARBA00001946"/>
    </source>
</evidence>
<dbReference type="InterPro" id="IPR005218">
    <property type="entry name" value="Diacylglycerol/lipid_kinase"/>
</dbReference>
<dbReference type="OrthoDB" id="142078at2"/>
<evidence type="ECO:0000256" key="11">
    <source>
        <dbReference type="ARBA" id="ARBA00023209"/>
    </source>
</evidence>
<evidence type="ECO:0000313" key="14">
    <source>
        <dbReference type="EMBL" id="RFT06003.1"/>
    </source>
</evidence>
<keyword evidence="11" id="KW-0594">Phospholipid biosynthesis</keyword>
<keyword evidence="12" id="KW-1208">Phospholipid metabolism</keyword>
<dbReference type="GO" id="GO:0046872">
    <property type="term" value="F:metal ion binding"/>
    <property type="evidence" value="ECO:0007669"/>
    <property type="project" value="UniProtKB-KW"/>
</dbReference>
<keyword evidence="7 14" id="KW-0418">Kinase</keyword>
<keyword evidence="9" id="KW-0460">Magnesium</keyword>
<evidence type="ECO:0000256" key="5">
    <source>
        <dbReference type="ARBA" id="ARBA00022723"/>
    </source>
</evidence>
<keyword evidence="4" id="KW-0808">Transferase</keyword>
<protein>
    <submittedName>
        <fullName evidence="14">Diacylglycerol kinase family lipid kinase</fullName>
    </submittedName>
</protein>
<dbReference type="GO" id="GO:0004143">
    <property type="term" value="F:ATP-dependent diacylglycerol kinase activity"/>
    <property type="evidence" value="ECO:0007669"/>
    <property type="project" value="TreeGrafter"/>
</dbReference>
<dbReference type="InterPro" id="IPR001206">
    <property type="entry name" value="Diacylglycerol_kinase_cat_dom"/>
</dbReference>
<dbReference type="GO" id="GO:0008654">
    <property type="term" value="P:phospholipid biosynthetic process"/>
    <property type="evidence" value="ECO:0007669"/>
    <property type="project" value="UniProtKB-KW"/>
</dbReference>
<keyword evidence="3" id="KW-0444">Lipid biosynthesis</keyword>
<evidence type="ECO:0000259" key="13">
    <source>
        <dbReference type="PROSITE" id="PS50146"/>
    </source>
</evidence>
<dbReference type="SUPFAM" id="SSF111331">
    <property type="entry name" value="NAD kinase/diacylglycerol kinase-like"/>
    <property type="match status" value="1"/>
</dbReference>
<evidence type="ECO:0000256" key="4">
    <source>
        <dbReference type="ARBA" id="ARBA00022679"/>
    </source>
</evidence>
<comment type="caution">
    <text evidence="14">The sequence shown here is derived from an EMBL/GenBank/DDBJ whole genome shotgun (WGS) entry which is preliminary data.</text>
</comment>
<keyword evidence="5" id="KW-0479">Metal-binding</keyword>
<evidence type="ECO:0000256" key="9">
    <source>
        <dbReference type="ARBA" id="ARBA00022842"/>
    </source>
</evidence>
<evidence type="ECO:0000256" key="12">
    <source>
        <dbReference type="ARBA" id="ARBA00023264"/>
    </source>
</evidence>